<comment type="catalytic activity">
    <reaction evidence="10">
        <text>8-oxo-dGTP + H2O = 8-oxo-dGMP + diphosphate + H(+)</text>
        <dbReference type="Rhea" id="RHEA:31575"/>
        <dbReference type="ChEBI" id="CHEBI:15377"/>
        <dbReference type="ChEBI" id="CHEBI:15378"/>
        <dbReference type="ChEBI" id="CHEBI:33019"/>
        <dbReference type="ChEBI" id="CHEBI:63224"/>
        <dbReference type="ChEBI" id="CHEBI:77896"/>
        <dbReference type="EC" id="3.6.1.55"/>
    </reaction>
</comment>
<dbReference type="InterPro" id="IPR020084">
    <property type="entry name" value="NUDIX_hydrolase_CS"/>
</dbReference>
<evidence type="ECO:0000256" key="13">
    <source>
        <dbReference type="ARBA" id="ARBA00040794"/>
    </source>
</evidence>
<reference evidence="20 21" key="1">
    <citation type="submission" date="2020-07" db="EMBL/GenBank/DDBJ databases">
        <title>Halieaceae bacterium, F7430, whole genome shotgun sequencing project.</title>
        <authorList>
            <person name="Jiang S."/>
            <person name="Liu Z.W."/>
            <person name="Du Z.J."/>
        </authorList>
    </citation>
    <scope>NUCLEOTIDE SEQUENCE [LARGE SCALE GENOMIC DNA]</scope>
    <source>
        <strain evidence="20 21">F7430</strain>
    </source>
</reference>
<dbReference type="PANTHER" id="PTHR47707">
    <property type="entry name" value="8-OXO-DGTP DIPHOSPHATASE"/>
    <property type="match status" value="1"/>
</dbReference>
<feature type="binding site" evidence="18">
    <location>
        <position position="56"/>
    </location>
    <ligand>
        <name>Mg(2+)</name>
        <dbReference type="ChEBI" id="CHEBI:18420"/>
    </ligand>
</feature>
<feature type="domain" description="Nudix hydrolase" evidence="19">
    <location>
        <begin position="2"/>
        <end position="129"/>
    </location>
</feature>
<dbReference type="RefSeq" id="WP_182171279.1">
    <property type="nucleotide sequence ID" value="NZ_JACFXU010000014.1"/>
</dbReference>
<feature type="binding site" evidence="18">
    <location>
        <position position="36"/>
    </location>
    <ligand>
        <name>Mg(2+)</name>
        <dbReference type="ChEBI" id="CHEBI:18420"/>
    </ligand>
</feature>
<gene>
    <name evidence="20" type="primary">mutT</name>
    <name evidence="20" type="ORF">H2508_07480</name>
</gene>
<comment type="catalytic activity">
    <reaction evidence="11">
        <text>8-oxo-GTP + H2O = 8-oxo-GMP + diphosphate + H(+)</text>
        <dbReference type="Rhea" id="RHEA:67616"/>
        <dbReference type="ChEBI" id="CHEBI:15377"/>
        <dbReference type="ChEBI" id="CHEBI:15378"/>
        <dbReference type="ChEBI" id="CHEBI:33019"/>
        <dbReference type="ChEBI" id="CHEBI:143553"/>
        <dbReference type="ChEBI" id="CHEBI:145694"/>
    </reaction>
</comment>
<evidence type="ECO:0000256" key="4">
    <source>
        <dbReference type="ARBA" id="ARBA00022705"/>
    </source>
</evidence>
<evidence type="ECO:0000313" key="20">
    <source>
        <dbReference type="EMBL" id="MBA6412950.1"/>
    </source>
</evidence>
<evidence type="ECO:0000256" key="10">
    <source>
        <dbReference type="ARBA" id="ARBA00035861"/>
    </source>
</evidence>
<keyword evidence="8 18" id="KW-0460">Magnesium</keyword>
<evidence type="ECO:0000256" key="14">
    <source>
        <dbReference type="ARBA" id="ARBA00041592"/>
    </source>
</evidence>
<feature type="binding site" evidence="17">
    <location>
        <position position="22"/>
    </location>
    <ligand>
        <name>8-oxo-dGTP</name>
        <dbReference type="ChEBI" id="CHEBI:77896"/>
    </ligand>
</feature>
<dbReference type="InterPro" id="IPR047127">
    <property type="entry name" value="MutT-like"/>
</dbReference>
<evidence type="ECO:0000256" key="3">
    <source>
        <dbReference type="ARBA" id="ARBA00022457"/>
    </source>
</evidence>
<dbReference type="GO" id="GO:0044716">
    <property type="term" value="F:8-oxo-GDP phosphatase activity"/>
    <property type="evidence" value="ECO:0007669"/>
    <property type="project" value="TreeGrafter"/>
</dbReference>
<dbReference type="EMBL" id="JACFXU010000014">
    <property type="protein sequence ID" value="MBA6412950.1"/>
    <property type="molecule type" value="Genomic_DNA"/>
</dbReference>
<dbReference type="InterPro" id="IPR020476">
    <property type="entry name" value="Nudix_hydrolase"/>
</dbReference>
<comment type="caution">
    <text evidence="20">The sequence shown here is derived from an EMBL/GenBank/DDBJ whole genome shotgun (WGS) entry which is preliminary data.</text>
</comment>
<dbReference type="AlphaFoldDB" id="A0A7W2TVX0"/>
<evidence type="ECO:0000256" key="8">
    <source>
        <dbReference type="ARBA" id="ARBA00022842"/>
    </source>
</evidence>
<name>A0A7W2TVX0_9GAMM</name>
<dbReference type="InterPro" id="IPR000086">
    <property type="entry name" value="NUDIX_hydrolase_dom"/>
</dbReference>
<dbReference type="PROSITE" id="PS51462">
    <property type="entry name" value="NUDIX"/>
    <property type="match status" value="1"/>
</dbReference>
<keyword evidence="21" id="KW-1185">Reference proteome</keyword>
<dbReference type="PROSITE" id="PS00893">
    <property type="entry name" value="NUDIX_BOX"/>
    <property type="match status" value="1"/>
</dbReference>
<comment type="similarity">
    <text evidence="2">Belongs to the Nudix hydrolase family.</text>
</comment>
<evidence type="ECO:0000256" key="2">
    <source>
        <dbReference type="ARBA" id="ARBA00005582"/>
    </source>
</evidence>
<evidence type="ECO:0000256" key="9">
    <source>
        <dbReference type="ARBA" id="ARBA00023204"/>
    </source>
</evidence>
<feature type="binding site" evidence="17">
    <location>
        <begin position="33"/>
        <end position="36"/>
    </location>
    <ligand>
        <name>8-oxo-dGTP</name>
        <dbReference type="ChEBI" id="CHEBI:77896"/>
    </ligand>
</feature>
<accession>A0A7W2TVX0</accession>
<evidence type="ECO:0000256" key="7">
    <source>
        <dbReference type="ARBA" id="ARBA00022801"/>
    </source>
</evidence>
<evidence type="ECO:0000256" key="16">
    <source>
        <dbReference type="ARBA" id="ARBA00042798"/>
    </source>
</evidence>
<dbReference type="GO" id="GO:0008413">
    <property type="term" value="F:8-oxo-7,8-dihydroguanosine triphosphate pyrophosphatase activity"/>
    <property type="evidence" value="ECO:0007669"/>
    <property type="project" value="InterPro"/>
</dbReference>
<dbReference type="PRINTS" id="PR00502">
    <property type="entry name" value="NUDIXFAMILY"/>
</dbReference>
<evidence type="ECO:0000259" key="19">
    <source>
        <dbReference type="PROSITE" id="PS51462"/>
    </source>
</evidence>
<dbReference type="GO" id="GO:0035539">
    <property type="term" value="F:8-oxo-7,8-dihydrodeoxyguanosine triphosphate pyrophosphatase activity"/>
    <property type="evidence" value="ECO:0007669"/>
    <property type="project" value="UniProtKB-EC"/>
</dbReference>
<dbReference type="GO" id="GO:0006281">
    <property type="term" value="P:DNA repair"/>
    <property type="evidence" value="ECO:0007669"/>
    <property type="project" value="UniProtKB-KW"/>
</dbReference>
<sequence length="141" mass="15499">MALQVAVGVVLNSRREILLTRRAVEVHQGGLWEFPGGKLEPGETVLEALGRELREELGIEVTKSTPLLEVRHDYAEGSVLLDVHIVWAFEGSPQALEGQPMAWVRQEALDDYAFPAANMPIIAALREQLADSELSRSDQGA</sequence>
<feature type="binding site" evidence="17">
    <location>
        <position position="27"/>
    </location>
    <ligand>
        <name>8-oxo-dGTP</name>
        <dbReference type="ChEBI" id="CHEBI:77896"/>
    </ligand>
</feature>
<protein>
    <recommendedName>
        <fullName evidence="13">8-oxo-dGTP diphosphatase</fullName>
        <ecNumber evidence="12">3.6.1.55</ecNumber>
    </recommendedName>
    <alternativeName>
        <fullName evidence="16">7,8-dihydro-8-oxoguanine-triphosphatase</fullName>
    </alternativeName>
    <alternativeName>
        <fullName evidence="15">Mutator protein MutT</fullName>
    </alternativeName>
    <alternativeName>
        <fullName evidence="14">dGTP pyrophosphohydrolase</fullName>
    </alternativeName>
</protein>
<dbReference type="InterPro" id="IPR015797">
    <property type="entry name" value="NUDIX_hydrolase-like_dom_sf"/>
</dbReference>
<evidence type="ECO:0000256" key="15">
    <source>
        <dbReference type="ARBA" id="ARBA00041979"/>
    </source>
</evidence>
<dbReference type="Proteomes" id="UP000539350">
    <property type="component" value="Unassembled WGS sequence"/>
</dbReference>
<evidence type="ECO:0000256" key="12">
    <source>
        <dbReference type="ARBA" id="ARBA00038905"/>
    </source>
</evidence>
<evidence type="ECO:0000256" key="18">
    <source>
        <dbReference type="PIRSR" id="PIRSR603561-2"/>
    </source>
</evidence>
<dbReference type="GO" id="GO:0046872">
    <property type="term" value="F:metal ion binding"/>
    <property type="evidence" value="ECO:0007669"/>
    <property type="project" value="UniProtKB-KW"/>
</dbReference>
<dbReference type="NCBIfam" id="TIGR00586">
    <property type="entry name" value="mutt"/>
    <property type="match status" value="1"/>
</dbReference>
<evidence type="ECO:0000256" key="6">
    <source>
        <dbReference type="ARBA" id="ARBA00022763"/>
    </source>
</evidence>
<feature type="binding site" evidence="17">
    <location>
        <position position="118"/>
    </location>
    <ligand>
        <name>8-oxo-dGTP</name>
        <dbReference type="ChEBI" id="CHEBI:77896"/>
    </ligand>
</feature>
<dbReference type="InterPro" id="IPR029119">
    <property type="entry name" value="MutY_C"/>
</dbReference>
<proteinExistence type="inferred from homology"/>
<keyword evidence="4" id="KW-0235">DNA replication</keyword>
<evidence type="ECO:0000256" key="17">
    <source>
        <dbReference type="PIRSR" id="PIRSR603561-1"/>
    </source>
</evidence>
<dbReference type="GO" id="GO:0006260">
    <property type="term" value="P:DNA replication"/>
    <property type="evidence" value="ECO:0007669"/>
    <property type="project" value="UniProtKB-KW"/>
</dbReference>
<comment type="cofactor">
    <cofactor evidence="1 18">
        <name>Mg(2+)</name>
        <dbReference type="ChEBI" id="CHEBI:18420"/>
    </cofactor>
</comment>
<keyword evidence="5 18" id="KW-0479">Metal-binding</keyword>
<organism evidence="20 21">
    <name type="scientific">Sediminihaliea albiluteola</name>
    <dbReference type="NCBI Taxonomy" id="2758564"/>
    <lineage>
        <taxon>Bacteria</taxon>
        <taxon>Pseudomonadati</taxon>
        <taxon>Pseudomonadota</taxon>
        <taxon>Gammaproteobacteria</taxon>
        <taxon>Cellvibrionales</taxon>
        <taxon>Halieaceae</taxon>
        <taxon>Sediminihaliea</taxon>
    </lineage>
</organism>
<keyword evidence="9" id="KW-0234">DNA repair</keyword>
<keyword evidence="3" id="KW-0515">Mutator protein</keyword>
<dbReference type="CDD" id="cd03425">
    <property type="entry name" value="NUDIX_MutT_NudA_like"/>
    <property type="match status" value="1"/>
</dbReference>
<evidence type="ECO:0000256" key="5">
    <source>
        <dbReference type="ARBA" id="ARBA00022723"/>
    </source>
</evidence>
<dbReference type="Gene3D" id="3.90.79.10">
    <property type="entry name" value="Nucleoside Triphosphate Pyrophosphohydrolase"/>
    <property type="match status" value="1"/>
</dbReference>
<dbReference type="Pfam" id="PF14815">
    <property type="entry name" value="NUDIX_4"/>
    <property type="match status" value="1"/>
</dbReference>
<keyword evidence="6" id="KW-0227">DNA damage</keyword>
<dbReference type="SUPFAM" id="SSF55811">
    <property type="entry name" value="Nudix"/>
    <property type="match status" value="1"/>
</dbReference>
<dbReference type="InterPro" id="IPR003561">
    <property type="entry name" value="Mutator_MutT"/>
</dbReference>
<evidence type="ECO:0000256" key="1">
    <source>
        <dbReference type="ARBA" id="ARBA00001946"/>
    </source>
</evidence>
<keyword evidence="7" id="KW-0378">Hydrolase</keyword>
<dbReference type="GO" id="GO:0044715">
    <property type="term" value="F:8-oxo-dGDP phosphatase activity"/>
    <property type="evidence" value="ECO:0007669"/>
    <property type="project" value="TreeGrafter"/>
</dbReference>
<dbReference type="PANTHER" id="PTHR47707:SF1">
    <property type="entry name" value="NUDIX HYDROLASE FAMILY PROTEIN"/>
    <property type="match status" value="1"/>
</dbReference>
<evidence type="ECO:0000313" key="21">
    <source>
        <dbReference type="Proteomes" id="UP000539350"/>
    </source>
</evidence>
<dbReference type="EC" id="3.6.1.55" evidence="12"/>
<evidence type="ECO:0000256" key="11">
    <source>
        <dbReference type="ARBA" id="ARBA00036904"/>
    </source>
</evidence>
<dbReference type="FunFam" id="3.90.79.10:FF:000014">
    <property type="entry name" value="8-oxo-dGTP diphosphatase MutT"/>
    <property type="match status" value="1"/>
</dbReference>